<dbReference type="PANTHER" id="PTHR30222">
    <property type="entry name" value="SPERMIDINE/PUTRESCINE-BINDING PERIPLASMIC PROTEIN"/>
    <property type="match status" value="1"/>
</dbReference>
<dbReference type="Proteomes" id="UP001597083">
    <property type="component" value="Unassembled WGS sequence"/>
</dbReference>
<comment type="caution">
    <text evidence="2">The sequence shown here is derived from an EMBL/GenBank/DDBJ whole genome shotgun (WGS) entry which is preliminary data.</text>
</comment>
<feature type="non-terminal residue" evidence="2">
    <location>
        <position position="1"/>
    </location>
</feature>
<evidence type="ECO:0000313" key="2">
    <source>
        <dbReference type="EMBL" id="MFD0852144.1"/>
    </source>
</evidence>
<sequence>PRVDWVTPFEERTGCEVSVKGARDAQELTDLMGNDSRQYDGVLAPPEAAGRLISAGDVAPVNPNLVEGYKKLEPRLRDLLKRNDKVYGVPYTWGSNLLMYDTRNMDSPPNSWASLFDPERARKYSGKLVIRDSPLTIAEAALYLRSKRRDLKISDPYALTREQLDEVAEILAEQRPHVKQYWETAADAV</sequence>
<reference evidence="3" key="1">
    <citation type="journal article" date="2019" name="Int. J. Syst. Evol. Microbiol.">
        <title>The Global Catalogue of Microorganisms (GCM) 10K type strain sequencing project: providing services to taxonomists for standard genome sequencing and annotation.</title>
        <authorList>
            <consortium name="The Broad Institute Genomics Platform"/>
            <consortium name="The Broad Institute Genome Sequencing Center for Infectious Disease"/>
            <person name="Wu L."/>
            <person name="Ma J."/>
        </authorList>
    </citation>
    <scope>NUCLEOTIDE SEQUENCE [LARGE SCALE GENOMIC DNA]</scope>
    <source>
        <strain evidence="3">JCM 31696</strain>
    </source>
</reference>
<feature type="non-terminal residue" evidence="2">
    <location>
        <position position="189"/>
    </location>
</feature>
<proteinExistence type="predicted"/>
<dbReference type="Gene3D" id="3.40.190.10">
    <property type="entry name" value="Periplasmic binding protein-like II"/>
    <property type="match status" value="2"/>
</dbReference>
<evidence type="ECO:0000256" key="1">
    <source>
        <dbReference type="ARBA" id="ARBA00022729"/>
    </source>
</evidence>
<dbReference type="InterPro" id="IPR006059">
    <property type="entry name" value="SBP"/>
</dbReference>
<dbReference type="Pfam" id="PF13416">
    <property type="entry name" value="SBP_bac_8"/>
    <property type="match status" value="1"/>
</dbReference>
<keyword evidence="3" id="KW-1185">Reference proteome</keyword>
<protein>
    <submittedName>
        <fullName evidence="2">Extracellular solute-binding protein</fullName>
    </submittedName>
</protein>
<gene>
    <name evidence="2" type="ORF">ACFQ07_07925</name>
</gene>
<organism evidence="2 3">
    <name type="scientific">Actinomadura adrarensis</name>
    <dbReference type="NCBI Taxonomy" id="1819600"/>
    <lineage>
        <taxon>Bacteria</taxon>
        <taxon>Bacillati</taxon>
        <taxon>Actinomycetota</taxon>
        <taxon>Actinomycetes</taxon>
        <taxon>Streptosporangiales</taxon>
        <taxon>Thermomonosporaceae</taxon>
        <taxon>Actinomadura</taxon>
    </lineage>
</organism>
<dbReference type="PANTHER" id="PTHR30222:SF18">
    <property type="entry name" value="BIFUNCTIONAL POLYHYDROXYBUTYRATE SYNTHASE _ ABC TRANSPORTER PERIPLASMIC BINDING PROTEIN-RELATED"/>
    <property type="match status" value="1"/>
</dbReference>
<dbReference type="EMBL" id="JBHTIR010001100">
    <property type="protein sequence ID" value="MFD0852144.1"/>
    <property type="molecule type" value="Genomic_DNA"/>
</dbReference>
<evidence type="ECO:0000313" key="3">
    <source>
        <dbReference type="Proteomes" id="UP001597083"/>
    </source>
</evidence>
<name>A0ABW3CDY2_9ACTN</name>
<dbReference type="SUPFAM" id="SSF53850">
    <property type="entry name" value="Periplasmic binding protein-like II"/>
    <property type="match status" value="1"/>
</dbReference>
<accession>A0ABW3CDY2</accession>
<keyword evidence="1" id="KW-0732">Signal</keyword>